<organism evidence="1 2">
    <name type="scientific">Amycolatopsis albispora</name>
    <dbReference type="NCBI Taxonomy" id="1804986"/>
    <lineage>
        <taxon>Bacteria</taxon>
        <taxon>Bacillati</taxon>
        <taxon>Actinomycetota</taxon>
        <taxon>Actinomycetes</taxon>
        <taxon>Pseudonocardiales</taxon>
        <taxon>Pseudonocardiaceae</taxon>
        <taxon>Amycolatopsis</taxon>
    </lineage>
</organism>
<dbReference type="Proteomes" id="UP000250434">
    <property type="component" value="Chromosome"/>
</dbReference>
<sequence length="326" mass="34231">MFRETLAGLDAETHRVCAVLHPNIWHGHGPWQVHTWLADCIRAGLIVVPPTEGWQATLIAADLVLGDHGATTCYGAGIGTKVLLAAFPDADVVPGSAAGVLGDTAGRLHRHSPLHQQITRALAAPPADAEPVGSALTSCPGESAARLRTLFYRHLNLDEPTSAALVPPIPPGALTVQSRQNATADHVVCTIGDTVHAVRYPAEITGTSATEALLDTACLVVHEDHAQPDLVTKATAVLIEGTDLAEARRRHPTATVLATAAPGDGRILVRDSWQVALHTDSPALAAAAVHTWLATRGDLGTLPPRFVITTGTRTVPVESVVVRRLP</sequence>
<gene>
    <name evidence="1" type="ORF">A4R43_21520</name>
</gene>
<dbReference type="KEGG" id="aab:A4R43_21520"/>
<evidence type="ECO:0000313" key="2">
    <source>
        <dbReference type="Proteomes" id="UP000250434"/>
    </source>
</evidence>
<dbReference type="AlphaFoldDB" id="A0A344L9N5"/>
<name>A0A344L9N5_9PSEU</name>
<proteinExistence type="predicted"/>
<keyword evidence="2" id="KW-1185">Reference proteome</keyword>
<dbReference type="EMBL" id="CP015163">
    <property type="protein sequence ID" value="AXB44759.1"/>
    <property type="molecule type" value="Genomic_DNA"/>
</dbReference>
<accession>A0A344L9N5</accession>
<evidence type="ECO:0000313" key="1">
    <source>
        <dbReference type="EMBL" id="AXB44759.1"/>
    </source>
</evidence>
<dbReference type="OrthoDB" id="3661391at2"/>
<protein>
    <submittedName>
        <fullName evidence="1">Uncharacterized protein</fullName>
    </submittedName>
</protein>
<reference evidence="1 2" key="1">
    <citation type="submission" date="2016-04" db="EMBL/GenBank/DDBJ databases">
        <title>Complete genome sequence and analysis of deep-sea sediment isolate, Amycolatopsis sp. WP1.</title>
        <authorList>
            <person name="Wang H."/>
            <person name="Chen S."/>
            <person name="Wu Q."/>
        </authorList>
    </citation>
    <scope>NUCLEOTIDE SEQUENCE [LARGE SCALE GENOMIC DNA]</scope>
    <source>
        <strain evidence="1 2">WP1</strain>
    </source>
</reference>